<evidence type="ECO:0000256" key="2">
    <source>
        <dbReference type="ARBA" id="ARBA00022603"/>
    </source>
</evidence>
<keyword evidence="6" id="KW-0694">RNA-binding</keyword>
<gene>
    <name evidence="7" type="ORF">QQ91_0012130</name>
</gene>
<dbReference type="GO" id="GO:0008033">
    <property type="term" value="P:tRNA processing"/>
    <property type="evidence" value="ECO:0007669"/>
    <property type="project" value="UniProtKB-KW"/>
</dbReference>
<dbReference type="Proteomes" id="UP000031561">
    <property type="component" value="Unassembled WGS sequence"/>
</dbReference>
<organism evidence="7 8">
    <name type="scientific">Lyngbya confervoides BDU141951</name>
    <dbReference type="NCBI Taxonomy" id="1574623"/>
    <lineage>
        <taxon>Bacteria</taxon>
        <taxon>Bacillati</taxon>
        <taxon>Cyanobacteriota</taxon>
        <taxon>Cyanophyceae</taxon>
        <taxon>Oscillatoriophycideae</taxon>
        <taxon>Oscillatoriales</taxon>
        <taxon>Microcoleaceae</taxon>
        <taxon>Lyngbya</taxon>
    </lineage>
</organism>
<dbReference type="Gene3D" id="3.40.50.150">
    <property type="entry name" value="Vaccinia Virus protein VP39"/>
    <property type="match status" value="1"/>
</dbReference>
<evidence type="ECO:0000256" key="1">
    <source>
        <dbReference type="ARBA" id="ARBA00022555"/>
    </source>
</evidence>
<dbReference type="GO" id="GO:0008168">
    <property type="term" value="F:methyltransferase activity"/>
    <property type="evidence" value="ECO:0007669"/>
    <property type="project" value="UniProtKB-KW"/>
</dbReference>
<dbReference type="AlphaFoldDB" id="A0ABD4T4I8"/>
<keyword evidence="1" id="KW-0820">tRNA-binding</keyword>
<evidence type="ECO:0000313" key="7">
    <source>
        <dbReference type="EMBL" id="MCM1983566.1"/>
    </source>
</evidence>
<name>A0ABD4T4I8_9CYAN</name>
<dbReference type="InterPro" id="IPR029063">
    <property type="entry name" value="SAM-dependent_MTases_sf"/>
</dbReference>
<accession>A0ABD4T4I8</accession>
<dbReference type="PANTHER" id="PTHR10631:SF9">
    <property type="entry name" value="TRNA (GUANINE(26)-N(2))-DIMETHYLTRANSFERASE"/>
    <property type="match status" value="1"/>
</dbReference>
<keyword evidence="3" id="KW-0808">Transferase</keyword>
<dbReference type="SUPFAM" id="SSF53335">
    <property type="entry name" value="S-adenosyl-L-methionine-dependent methyltransferases"/>
    <property type="match status" value="1"/>
</dbReference>
<protein>
    <submittedName>
        <fullName evidence="7">tRNA (Guanine-N1)-methyltransferase</fullName>
    </submittedName>
</protein>
<reference evidence="7 8" key="1">
    <citation type="journal article" date="2015" name="Genome Announc.">
        <title>Draft Genome Sequence of Filamentous Marine Cyanobacterium Lyngbya confervoides Strain BDU141951.</title>
        <authorList>
            <person name="Chandrababunaidu M.M."/>
            <person name="Sen D."/>
            <person name="Tripathy S."/>
        </authorList>
    </citation>
    <scope>NUCLEOTIDE SEQUENCE [LARGE SCALE GENOMIC DNA]</scope>
    <source>
        <strain evidence="7 8">BDU141951</strain>
    </source>
</reference>
<keyword evidence="8" id="KW-1185">Reference proteome</keyword>
<dbReference type="GO" id="GO:0000049">
    <property type="term" value="F:tRNA binding"/>
    <property type="evidence" value="ECO:0007669"/>
    <property type="project" value="UniProtKB-KW"/>
</dbReference>
<dbReference type="InterPro" id="IPR002905">
    <property type="entry name" value="Trm1"/>
</dbReference>
<comment type="caution">
    <text evidence="7">The sequence shown here is derived from an EMBL/GenBank/DDBJ whole genome shotgun (WGS) entry which is preliminary data.</text>
</comment>
<evidence type="ECO:0000256" key="6">
    <source>
        <dbReference type="ARBA" id="ARBA00022884"/>
    </source>
</evidence>
<proteinExistence type="predicted"/>
<evidence type="ECO:0000313" key="8">
    <source>
        <dbReference type="Proteomes" id="UP000031561"/>
    </source>
</evidence>
<dbReference type="Gene3D" id="3.30.56.70">
    <property type="entry name" value="N2,N2-dimethylguanosine tRNA methyltransferase, C-terminal domain"/>
    <property type="match status" value="1"/>
</dbReference>
<dbReference type="PROSITE" id="PS51626">
    <property type="entry name" value="SAM_MT_TRM1"/>
    <property type="match status" value="1"/>
</dbReference>
<evidence type="ECO:0000256" key="5">
    <source>
        <dbReference type="ARBA" id="ARBA00022694"/>
    </source>
</evidence>
<dbReference type="Pfam" id="PF02005">
    <property type="entry name" value="TRM"/>
    <property type="match status" value="1"/>
</dbReference>
<keyword evidence="5" id="KW-0819">tRNA processing</keyword>
<dbReference type="InterPro" id="IPR042296">
    <property type="entry name" value="tRNA_met_Trm1_C"/>
</dbReference>
<dbReference type="EMBL" id="JTHE03000064">
    <property type="protein sequence ID" value="MCM1983566.1"/>
    <property type="molecule type" value="Genomic_DNA"/>
</dbReference>
<sequence>MTRDLGVLAAAVYRSQHNHLRVLDVMTGCGVRALRYVVESKADWVWANDGNLEHRPLVEANLAQSLSPHQYHLSFVSAREVFAQCQQQQQRFDWVDIDAFGSPAAHLAGGLAATRMGGYLYLTATDGKSLAGQNSRRSLGQFNAYARYHPAKHEQGLRILIGLAMQQAQLQHLSLGPVLSFFCGKTYRVLLKLQPVGRHADQDCGFLGYCHHCGQYTRVDWRSLPQAQCLAHPYERPLVISGPMWLGPLHHPPTLKAMQEQALAWDWPRQVSLLDIMQAEAPLPPFYYPLAEIGRRGRMDIPNRDRLIQALQNQGYAASRTSVAAQAIKSSAPLSEIVVAARRVISG</sequence>
<dbReference type="GO" id="GO:0032259">
    <property type="term" value="P:methylation"/>
    <property type="evidence" value="ECO:0007669"/>
    <property type="project" value="UniProtKB-KW"/>
</dbReference>
<evidence type="ECO:0000256" key="4">
    <source>
        <dbReference type="ARBA" id="ARBA00022691"/>
    </source>
</evidence>
<dbReference type="PANTHER" id="PTHR10631">
    <property type="entry name" value="N 2 ,N 2 -DIMETHYLGUANOSINE TRNA METHYLTRANSFERASE"/>
    <property type="match status" value="1"/>
</dbReference>
<keyword evidence="2" id="KW-0489">Methyltransferase</keyword>
<keyword evidence="4" id="KW-0949">S-adenosyl-L-methionine</keyword>
<evidence type="ECO:0000256" key="3">
    <source>
        <dbReference type="ARBA" id="ARBA00022679"/>
    </source>
</evidence>